<dbReference type="InterPro" id="IPR001845">
    <property type="entry name" value="HTH_ArsR_DNA-bd_dom"/>
</dbReference>
<dbReference type="GO" id="GO:0003677">
    <property type="term" value="F:DNA binding"/>
    <property type="evidence" value="ECO:0007669"/>
    <property type="project" value="UniProtKB-KW"/>
</dbReference>
<dbReference type="Proteomes" id="UP000037210">
    <property type="component" value="Unassembled WGS sequence"/>
</dbReference>
<keyword evidence="1" id="KW-0805">Transcription regulation</keyword>
<organism evidence="5 6">
    <name type="scientific">miscellaneous Crenarchaeota group-15 archaeon DG-45</name>
    <dbReference type="NCBI Taxonomy" id="1685127"/>
    <lineage>
        <taxon>Archaea</taxon>
        <taxon>Candidatus Bathyarchaeota</taxon>
        <taxon>MCG-15</taxon>
    </lineage>
</organism>
<dbReference type="InterPro" id="IPR036388">
    <property type="entry name" value="WH-like_DNA-bd_sf"/>
</dbReference>
<dbReference type="InterPro" id="IPR036390">
    <property type="entry name" value="WH_DNA-bd_sf"/>
</dbReference>
<dbReference type="PATRIC" id="fig|1685127.3.peg.1496"/>
<dbReference type="PANTHER" id="PTHR33154">
    <property type="entry name" value="TRANSCRIPTIONAL REGULATOR, ARSR FAMILY"/>
    <property type="match status" value="1"/>
</dbReference>
<name>A0A0M0BNC6_9ARCH</name>
<protein>
    <recommendedName>
        <fullName evidence="4">HTH arsR-type domain-containing protein</fullName>
    </recommendedName>
</protein>
<dbReference type="PROSITE" id="PS50987">
    <property type="entry name" value="HTH_ARSR_2"/>
    <property type="match status" value="1"/>
</dbReference>
<feature type="domain" description="HTH arsR-type" evidence="4">
    <location>
        <begin position="1"/>
        <end position="98"/>
    </location>
</feature>
<gene>
    <name evidence="5" type="ORF">AC482_05495</name>
</gene>
<evidence type="ECO:0000256" key="3">
    <source>
        <dbReference type="ARBA" id="ARBA00023163"/>
    </source>
</evidence>
<sequence length="99" mass="11366">MEDEELAAKLKALGHISRLQILTVLTEGEKYLSSIAKEVGISRALAKVHLKKLREAGLVKTRTVLLEDEARALRYYKLMDFHIEISPEELRKRRETHGL</sequence>
<evidence type="ECO:0000313" key="6">
    <source>
        <dbReference type="Proteomes" id="UP000037210"/>
    </source>
</evidence>
<dbReference type="PANTHER" id="PTHR33154:SF33">
    <property type="entry name" value="TRANSCRIPTIONAL REPRESSOR SDPR"/>
    <property type="match status" value="1"/>
</dbReference>
<keyword evidence="2" id="KW-0238">DNA-binding</keyword>
<dbReference type="InterPro" id="IPR051081">
    <property type="entry name" value="HTH_MetalResp_TranReg"/>
</dbReference>
<dbReference type="InterPro" id="IPR011991">
    <property type="entry name" value="ArsR-like_HTH"/>
</dbReference>
<dbReference type="CDD" id="cd00090">
    <property type="entry name" value="HTH_ARSR"/>
    <property type="match status" value="1"/>
</dbReference>
<dbReference type="AlphaFoldDB" id="A0A0M0BNC6"/>
<evidence type="ECO:0000313" key="5">
    <source>
        <dbReference type="EMBL" id="KON29831.1"/>
    </source>
</evidence>
<reference evidence="5 6" key="1">
    <citation type="submission" date="2015-06" db="EMBL/GenBank/DDBJ databases">
        <title>New insights into the roles of widespread benthic archaea in carbon and nitrogen cycling.</title>
        <authorList>
            <person name="Lazar C.S."/>
            <person name="Baker B.J."/>
            <person name="Seitz K.W."/>
            <person name="Hyde A.S."/>
            <person name="Dick G.J."/>
            <person name="Hinrichs K.-U."/>
            <person name="Teske A.P."/>
        </authorList>
    </citation>
    <scope>NUCLEOTIDE SEQUENCE [LARGE SCALE GENOMIC DNA]</scope>
    <source>
        <strain evidence="5">DG-45</strain>
    </source>
</reference>
<evidence type="ECO:0000259" key="4">
    <source>
        <dbReference type="PROSITE" id="PS50987"/>
    </source>
</evidence>
<dbReference type="EMBL" id="LFWZ01000050">
    <property type="protein sequence ID" value="KON29831.1"/>
    <property type="molecule type" value="Genomic_DNA"/>
</dbReference>
<comment type="caution">
    <text evidence="5">The sequence shown here is derived from an EMBL/GenBank/DDBJ whole genome shotgun (WGS) entry which is preliminary data.</text>
</comment>
<evidence type="ECO:0000256" key="1">
    <source>
        <dbReference type="ARBA" id="ARBA00023015"/>
    </source>
</evidence>
<dbReference type="GO" id="GO:0003700">
    <property type="term" value="F:DNA-binding transcription factor activity"/>
    <property type="evidence" value="ECO:0007669"/>
    <property type="project" value="InterPro"/>
</dbReference>
<dbReference type="SMART" id="SM00418">
    <property type="entry name" value="HTH_ARSR"/>
    <property type="match status" value="1"/>
</dbReference>
<accession>A0A0M0BNC6</accession>
<dbReference type="SUPFAM" id="SSF46785">
    <property type="entry name" value="Winged helix' DNA-binding domain"/>
    <property type="match status" value="1"/>
</dbReference>
<evidence type="ECO:0000256" key="2">
    <source>
        <dbReference type="ARBA" id="ARBA00023125"/>
    </source>
</evidence>
<keyword evidence="3" id="KW-0804">Transcription</keyword>
<dbReference type="Pfam" id="PF01022">
    <property type="entry name" value="HTH_5"/>
    <property type="match status" value="1"/>
</dbReference>
<dbReference type="Gene3D" id="1.10.10.10">
    <property type="entry name" value="Winged helix-like DNA-binding domain superfamily/Winged helix DNA-binding domain"/>
    <property type="match status" value="1"/>
</dbReference>
<proteinExistence type="predicted"/>